<keyword evidence="5" id="KW-0813">Transport</keyword>
<evidence type="ECO:0000313" key="13">
    <source>
        <dbReference type="EMBL" id="KHG06024.1"/>
    </source>
</evidence>
<evidence type="ECO:0000256" key="9">
    <source>
        <dbReference type="ARBA" id="ARBA00023242"/>
    </source>
</evidence>
<reference evidence="14" key="1">
    <citation type="submission" date="2014-09" db="EMBL/GenBank/DDBJ databases">
        <authorList>
            <person name="Mudge J."/>
            <person name="Ramaraj T."/>
            <person name="Lindquist I.E."/>
            <person name="Bharti A.K."/>
            <person name="Sundararajan A."/>
            <person name="Cameron C.T."/>
            <person name="Woodward J.E."/>
            <person name="May G.D."/>
            <person name="Brubaker C."/>
            <person name="Broadhvest J."/>
            <person name="Wilkins T.A."/>
        </authorList>
    </citation>
    <scope>NUCLEOTIDE SEQUENCE</scope>
    <source>
        <strain evidence="14">cv. AKA8401</strain>
    </source>
</reference>
<dbReference type="GO" id="GO:0015031">
    <property type="term" value="P:protein transport"/>
    <property type="evidence" value="ECO:0007669"/>
    <property type="project" value="UniProtKB-KW"/>
</dbReference>
<proteinExistence type="inferred from homology"/>
<dbReference type="EMBL" id="JRRC01442030">
    <property type="protein sequence ID" value="KHG06024.1"/>
    <property type="molecule type" value="Genomic_DNA"/>
</dbReference>
<dbReference type="GO" id="GO:0005737">
    <property type="term" value="C:cytoplasm"/>
    <property type="evidence" value="ECO:0007669"/>
    <property type="project" value="UniProtKB-SubCell"/>
</dbReference>
<name>A0A0B0N2K6_GOSAR</name>
<dbReference type="AlphaFoldDB" id="A0A0B0N2K6"/>
<evidence type="ECO:0000256" key="2">
    <source>
        <dbReference type="ARBA" id="ARBA00004496"/>
    </source>
</evidence>
<evidence type="ECO:0000256" key="6">
    <source>
        <dbReference type="ARBA" id="ARBA00022490"/>
    </source>
</evidence>
<dbReference type="PANTHER" id="PTHR13135:SF0">
    <property type="entry name" value="PHOSPHORYLATED ADAPTER RNA EXPORT PROTEIN"/>
    <property type="match status" value="1"/>
</dbReference>
<comment type="subcellular location">
    <subcellularLocation>
        <location evidence="2">Cytoplasm</location>
    </subcellularLocation>
    <subcellularLocation>
        <location evidence="1">Nucleus</location>
    </subcellularLocation>
</comment>
<feature type="domain" description="Phosphorylated adapter RNA export protein RNA-binding" evidence="12">
    <location>
        <begin position="1"/>
        <end position="35"/>
    </location>
</feature>
<evidence type="ECO:0000256" key="3">
    <source>
        <dbReference type="ARBA" id="ARBA00006094"/>
    </source>
</evidence>
<feature type="region of interest" description="Disordered" evidence="11">
    <location>
        <begin position="74"/>
        <end position="93"/>
    </location>
</feature>
<evidence type="ECO:0000256" key="5">
    <source>
        <dbReference type="ARBA" id="ARBA00022448"/>
    </source>
</evidence>
<comment type="caution">
    <text evidence="13">The sequence shown here is derived from an EMBL/GenBank/DDBJ whole genome shotgun (WGS) entry which is preliminary data.</text>
</comment>
<evidence type="ECO:0000256" key="8">
    <source>
        <dbReference type="ARBA" id="ARBA00022927"/>
    </source>
</evidence>
<dbReference type="GO" id="GO:0003723">
    <property type="term" value="F:RNA binding"/>
    <property type="evidence" value="ECO:0007669"/>
    <property type="project" value="UniProtKB-KW"/>
</dbReference>
<evidence type="ECO:0000256" key="7">
    <source>
        <dbReference type="ARBA" id="ARBA00022884"/>
    </source>
</evidence>
<dbReference type="InterPro" id="IPR019385">
    <property type="entry name" value="PHAX_RNA-binding_domain"/>
</dbReference>
<protein>
    <recommendedName>
        <fullName evidence="4">Phosphorylated adapter RNA export protein</fullName>
    </recommendedName>
    <alternativeName>
        <fullName evidence="10">RNA U small nuclear RNA export adapter protein</fullName>
    </alternativeName>
</protein>
<dbReference type="PANTHER" id="PTHR13135">
    <property type="entry name" value="CYTOSOLIC RESINIFERATOXIN BINDING PROTEIN RBP-26"/>
    <property type="match status" value="1"/>
</dbReference>
<accession>A0A0B0N2K6</accession>
<dbReference type="Pfam" id="PF10258">
    <property type="entry name" value="PHAX_RNA-bd"/>
    <property type="match status" value="1"/>
</dbReference>
<evidence type="ECO:0000256" key="11">
    <source>
        <dbReference type="SAM" id="MobiDB-lite"/>
    </source>
</evidence>
<evidence type="ECO:0000256" key="10">
    <source>
        <dbReference type="ARBA" id="ARBA00030834"/>
    </source>
</evidence>
<keyword evidence="9" id="KW-0539">Nucleus</keyword>
<keyword evidence="6" id="KW-0963">Cytoplasm</keyword>
<keyword evidence="7" id="KW-0694">RNA-binding</keyword>
<keyword evidence="14" id="KW-1185">Reference proteome</keyword>
<organism evidence="13 14">
    <name type="scientific">Gossypium arboreum</name>
    <name type="common">Tree cotton</name>
    <name type="synonym">Gossypium nanking</name>
    <dbReference type="NCBI Taxonomy" id="29729"/>
    <lineage>
        <taxon>Eukaryota</taxon>
        <taxon>Viridiplantae</taxon>
        <taxon>Streptophyta</taxon>
        <taxon>Embryophyta</taxon>
        <taxon>Tracheophyta</taxon>
        <taxon>Spermatophyta</taxon>
        <taxon>Magnoliopsida</taxon>
        <taxon>eudicotyledons</taxon>
        <taxon>Gunneridae</taxon>
        <taxon>Pentapetalae</taxon>
        <taxon>rosids</taxon>
        <taxon>malvids</taxon>
        <taxon>Malvales</taxon>
        <taxon>Malvaceae</taxon>
        <taxon>Malvoideae</taxon>
        <taxon>Gossypium</taxon>
    </lineage>
</organism>
<evidence type="ECO:0000256" key="1">
    <source>
        <dbReference type="ARBA" id="ARBA00004123"/>
    </source>
</evidence>
<dbReference type="Proteomes" id="UP000032142">
    <property type="component" value="Unassembled WGS sequence"/>
</dbReference>
<dbReference type="Gene3D" id="1.10.10.1440">
    <property type="entry name" value="PHAX RNA-binding domain"/>
    <property type="match status" value="1"/>
</dbReference>
<evidence type="ECO:0000313" key="14">
    <source>
        <dbReference type="Proteomes" id="UP000032142"/>
    </source>
</evidence>
<dbReference type="InterPro" id="IPR039047">
    <property type="entry name" value="PHAX"/>
</dbReference>
<dbReference type="GO" id="GO:0005634">
    <property type="term" value="C:nucleus"/>
    <property type="evidence" value="ECO:0007669"/>
    <property type="project" value="UniProtKB-SubCell"/>
</dbReference>
<dbReference type="InterPro" id="IPR038092">
    <property type="entry name" value="PHAX_RNA-binding_sf"/>
</dbReference>
<gene>
    <name evidence="13" type="ORF">F383_32287</name>
</gene>
<evidence type="ECO:0000256" key="4">
    <source>
        <dbReference type="ARBA" id="ARBA00016856"/>
    </source>
</evidence>
<keyword evidence="8" id="KW-0653">Protein transport</keyword>
<dbReference type="GO" id="GO:0006408">
    <property type="term" value="P:snRNA export from nucleus"/>
    <property type="evidence" value="ECO:0007669"/>
    <property type="project" value="InterPro"/>
</dbReference>
<evidence type="ECO:0000259" key="12">
    <source>
        <dbReference type="Pfam" id="PF10258"/>
    </source>
</evidence>
<comment type="similarity">
    <text evidence="3">Belongs to the PHAX family.</text>
</comment>
<sequence>MTADGKRCRTGGGILWNILKVRQPAAYREIMKKTKDFEKQFKQENVGRALAQNKENSSRETACNLTNGTSVSVLEDSQLLPQTREEQFSTEGT</sequence>